<dbReference type="EMBL" id="LQYG01000013">
    <property type="protein sequence ID" value="KYC65784.1"/>
    <property type="molecule type" value="Genomic_DNA"/>
</dbReference>
<comment type="caution">
    <text evidence="2">The sequence shown here is derived from an EMBL/GenBank/DDBJ whole genome shotgun (WGS) entry which is preliminary data.</text>
</comment>
<dbReference type="PATRIC" id="fig|1398.26.peg.929"/>
<proteinExistence type="predicted"/>
<evidence type="ECO:0000313" key="3">
    <source>
        <dbReference type="Proteomes" id="UP000075288"/>
    </source>
</evidence>
<dbReference type="Proteomes" id="UP000075288">
    <property type="component" value="Unassembled WGS sequence"/>
</dbReference>
<organism evidence="2 3">
    <name type="scientific">Heyndrickxia coagulans</name>
    <name type="common">Weizmannia coagulans</name>
    <dbReference type="NCBI Taxonomy" id="1398"/>
    <lineage>
        <taxon>Bacteria</taxon>
        <taxon>Bacillati</taxon>
        <taxon>Bacillota</taxon>
        <taxon>Bacilli</taxon>
        <taxon>Bacillales</taxon>
        <taxon>Bacillaceae</taxon>
        <taxon>Heyndrickxia</taxon>
    </lineage>
</organism>
<protein>
    <submittedName>
        <fullName evidence="2">Uncharacterized protein</fullName>
    </submittedName>
</protein>
<name>A0A150KA63_HEYCO</name>
<accession>A0A150KA63</accession>
<gene>
    <name evidence="2" type="ORF">B4098_1001</name>
</gene>
<sequence>MEGNSARTMRGNKAIAGHVSRKLFKSPIDKPSKEKRLNTAFSAVTSGWPGIQGAVKTEP</sequence>
<feature type="region of interest" description="Disordered" evidence="1">
    <location>
        <begin position="1"/>
        <end position="31"/>
    </location>
</feature>
<evidence type="ECO:0000256" key="1">
    <source>
        <dbReference type="SAM" id="MobiDB-lite"/>
    </source>
</evidence>
<dbReference type="AlphaFoldDB" id="A0A150KA63"/>
<evidence type="ECO:0000313" key="2">
    <source>
        <dbReference type="EMBL" id="KYC65784.1"/>
    </source>
</evidence>
<reference evidence="2 3" key="1">
    <citation type="submission" date="2016-01" db="EMBL/GenBank/DDBJ databases">
        <title>Genome Sequences of Twelve Sporeforming Bacillus Species Isolated from Foods.</title>
        <authorList>
            <person name="Berendsen E.M."/>
            <person name="Wells-Bennik M.H."/>
            <person name="Krawcyk A.O."/>
            <person name="De Jong A."/>
            <person name="Holsappel S."/>
            <person name="Eijlander R.T."/>
            <person name="Kuipers O.P."/>
        </authorList>
    </citation>
    <scope>NUCLEOTIDE SEQUENCE [LARGE SCALE GENOMIC DNA]</scope>
    <source>
        <strain evidence="2 3">B4098</strain>
    </source>
</reference>